<dbReference type="Gene3D" id="1.10.10.10">
    <property type="entry name" value="Winged helix-like DNA-binding domain superfamily/Winged helix DNA-binding domain"/>
    <property type="match status" value="1"/>
</dbReference>
<dbReference type="GO" id="GO:0043531">
    <property type="term" value="F:ADP binding"/>
    <property type="evidence" value="ECO:0007669"/>
    <property type="project" value="InterPro"/>
</dbReference>
<dbReference type="Gene3D" id="1.10.8.430">
    <property type="entry name" value="Helical domain of apoptotic protease-activating factors"/>
    <property type="match status" value="1"/>
</dbReference>
<dbReference type="GO" id="GO:0005524">
    <property type="term" value="F:ATP binding"/>
    <property type="evidence" value="ECO:0007669"/>
    <property type="project" value="UniProtKB-KW"/>
</dbReference>
<sequence>MAEAIIPAVAAGAAVVTALVQTRKALRDPMEENIMKSKDLKEIYTALEKDMRTLIATKDDLHAEVQKNRRTKMPNERYGDWTRRVKELESEVEVLMNNYETIIKKSKILRQTLHGDLGKKMKTKYREAHNLLDGANRLEVFLVQKEPECVVKENAPDIKAFPALQGPLERILDLLTKPNITGIGILGPVGIGKTTVMQNLNNNEKVAEMFQIVIWVKVSTEDSKENLSTEDLQQTIVRRLKLDMGGINRVEDVAERIKVELEGKRYLLLLDNVKKNLDLRGIGIPQNMNGSKIVLTTMLPHICFSMVDQDVKVEKLSPDEAWNMFQNVLNRPNLSDNPNIKRLMHLVVKWCDGLPLMIRMTASAFKQRDTEESWSDGYKNLKKSFQQPGDDAVKEMYKLLSFCFEYLDNDCQKNCFYYSALYPEDSNIYIDRLFDCWAAENLLGSDDDGEYMRVNGRNVLERLKSVSLVVEGKHGKYVKLHKVIRQVALDNLLASTEHEYLVKASEALRKPPDVENWGKKKWISLVDNKLETLPDLPDCSSLSTLFLQKNSTLKIIPPKFFEKMEKLLVLDLHCTGITELPLSLSGLKSLKVLYLNGCTDLEELPPVIGELPDLEVLDIRRSGVKDLPDQIKGLSRLRRLLLSFTSSGDEEKNQAVEFNRNVISKISDLKELVIDVESQQHLWNGMLNAIIENVHSWTKLATFQLCFLDGVVDIIQVKGDTLKLCIPEEANLGSFVRKLDDFDFDSGIFQVSIGWMPPDFCIPESWPYESYVKYCSGEGDHLGVSKLLAKAGALILVNHNDLKHLHSSCSPSGLNGIQGCLIESCNKITTIVDGNTREDSPILPNLGQLYIKNLLELESLWVGPVQLGSLGKLQTLVLSGCPELTRIFSPGIIEQLTEIQHLEIEKCDRVKEIIIMESENAGLGPRVLPRLVDLILLDLPGLTSIWSDDSLEWPSLERLQVRGCPRLDKLPFSQQNAMKLRSIETEKDWWQALQWQTQEVKERFLPYHTDSLLPSSNEASVQDSVRSPEEEGLIQIGEKKLAKVKQKAQELRSLLLHVKEAGLGSTETPNVDEWDVQETQYTNSKISLLPENPSCPLLLKLFLQGNSNLTVIPIEFFKCMRLLQVLDLSSTSIKALPPSISELVALQEFYLRDCELLMELPPEVGALKSLKVFDLERTELICLPLEIGELVELQSLKFSLYRYADQCEECKGIEMIIPRGSLSKLASLKELRIDVDPDGKWWDSVVEALLDELKCIRESLRTLELYLPTVELWGKLERVFQRMEPIRNKMFEFELVVGRHEHHFLSRLSRDLEQKCKRLR</sequence>
<feature type="coiled-coil region" evidence="6">
    <location>
        <begin position="1034"/>
        <end position="1061"/>
    </location>
</feature>
<dbReference type="SUPFAM" id="SSF52540">
    <property type="entry name" value="P-loop containing nucleoside triphosphate hydrolases"/>
    <property type="match status" value="1"/>
</dbReference>
<dbReference type="SMART" id="SM00369">
    <property type="entry name" value="LRR_TYP"/>
    <property type="match status" value="4"/>
</dbReference>
<dbReference type="InterPro" id="IPR027417">
    <property type="entry name" value="P-loop_NTPase"/>
</dbReference>
<feature type="domain" description="NB-ARC" evidence="7">
    <location>
        <begin position="167"/>
        <end position="331"/>
    </location>
</feature>
<keyword evidence="2" id="KW-0433">Leucine-rich repeat</keyword>
<dbReference type="InterPro" id="IPR003591">
    <property type="entry name" value="Leu-rich_rpt_typical-subtyp"/>
</dbReference>
<organism evidence="10 11">
    <name type="scientific">Escallonia herrerae</name>
    <dbReference type="NCBI Taxonomy" id="1293975"/>
    <lineage>
        <taxon>Eukaryota</taxon>
        <taxon>Viridiplantae</taxon>
        <taxon>Streptophyta</taxon>
        <taxon>Embryophyta</taxon>
        <taxon>Tracheophyta</taxon>
        <taxon>Spermatophyta</taxon>
        <taxon>Magnoliopsida</taxon>
        <taxon>eudicotyledons</taxon>
        <taxon>Gunneridae</taxon>
        <taxon>Pentapetalae</taxon>
        <taxon>asterids</taxon>
        <taxon>campanulids</taxon>
        <taxon>Escalloniales</taxon>
        <taxon>Escalloniaceae</taxon>
        <taxon>Escallonia</taxon>
    </lineage>
</organism>
<dbReference type="Gene3D" id="3.80.10.10">
    <property type="entry name" value="Ribonuclease Inhibitor"/>
    <property type="match status" value="3"/>
</dbReference>
<proteinExistence type="inferred from homology"/>
<dbReference type="Pfam" id="PF00931">
    <property type="entry name" value="NB-ARC"/>
    <property type="match status" value="1"/>
</dbReference>
<keyword evidence="5" id="KW-0067">ATP-binding</keyword>
<keyword evidence="5" id="KW-0547">Nucleotide-binding</keyword>
<reference evidence="10" key="1">
    <citation type="submission" date="2022-12" db="EMBL/GenBank/DDBJ databases">
        <title>Draft genome assemblies for two species of Escallonia (Escalloniales).</title>
        <authorList>
            <person name="Chanderbali A."/>
            <person name="Dervinis C."/>
            <person name="Anghel I."/>
            <person name="Soltis D."/>
            <person name="Soltis P."/>
            <person name="Zapata F."/>
        </authorList>
    </citation>
    <scope>NUCLEOTIDE SEQUENCE</scope>
    <source>
        <strain evidence="10">UCBG64.0493</strain>
        <tissue evidence="10">Leaf</tissue>
    </source>
</reference>
<name>A0AA88V0S2_9ASTE</name>
<protein>
    <submittedName>
        <fullName evidence="10">Uncharacterized protein</fullName>
    </submittedName>
</protein>
<keyword evidence="4" id="KW-0611">Plant defense</keyword>
<dbReference type="SUPFAM" id="SSF52058">
    <property type="entry name" value="L domain-like"/>
    <property type="match status" value="2"/>
</dbReference>
<dbReference type="InterPro" id="IPR050905">
    <property type="entry name" value="Plant_NBS-LRR"/>
</dbReference>
<gene>
    <name evidence="10" type="ORF">RJ639_024650</name>
</gene>
<evidence type="ECO:0000256" key="3">
    <source>
        <dbReference type="ARBA" id="ARBA00022737"/>
    </source>
</evidence>
<evidence type="ECO:0000259" key="8">
    <source>
        <dbReference type="Pfam" id="PF23247"/>
    </source>
</evidence>
<dbReference type="EMBL" id="JAVXUP010003246">
    <property type="protein sequence ID" value="KAK2999545.1"/>
    <property type="molecule type" value="Genomic_DNA"/>
</dbReference>
<evidence type="ECO:0000259" key="7">
    <source>
        <dbReference type="Pfam" id="PF00931"/>
    </source>
</evidence>
<dbReference type="InterPro" id="IPR036388">
    <property type="entry name" value="WH-like_DNA-bd_sf"/>
</dbReference>
<evidence type="ECO:0000259" key="9">
    <source>
        <dbReference type="Pfam" id="PF23598"/>
    </source>
</evidence>
<dbReference type="Gene3D" id="3.40.50.300">
    <property type="entry name" value="P-loop containing nucleotide triphosphate hydrolases"/>
    <property type="match status" value="1"/>
</dbReference>
<keyword evidence="11" id="KW-1185">Reference proteome</keyword>
<dbReference type="PANTHER" id="PTHR33463">
    <property type="entry name" value="NB-ARC DOMAIN-CONTAINING PROTEIN-RELATED"/>
    <property type="match status" value="1"/>
</dbReference>
<comment type="caution">
    <text evidence="10">The sequence shown here is derived from an EMBL/GenBank/DDBJ whole genome shotgun (WGS) entry which is preliminary data.</text>
</comment>
<feature type="domain" description="Disease resistance protein At4g27190-like leucine-rich repeats" evidence="8">
    <location>
        <begin position="868"/>
        <end position="983"/>
    </location>
</feature>
<feature type="domain" description="Disease resistance R13L4/SHOC-2-like LRR" evidence="9">
    <location>
        <begin position="526"/>
        <end position="706"/>
    </location>
</feature>
<evidence type="ECO:0000256" key="5">
    <source>
        <dbReference type="ARBA" id="ARBA00022840"/>
    </source>
</evidence>
<evidence type="ECO:0000256" key="1">
    <source>
        <dbReference type="ARBA" id="ARBA00008894"/>
    </source>
</evidence>
<dbReference type="InterPro" id="IPR057135">
    <property type="entry name" value="At4g27190-like_LRR"/>
</dbReference>
<evidence type="ECO:0000313" key="11">
    <source>
        <dbReference type="Proteomes" id="UP001188597"/>
    </source>
</evidence>
<dbReference type="InterPro" id="IPR002182">
    <property type="entry name" value="NB-ARC"/>
</dbReference>
<evidence type="ECO:0000256" key="2">
    <source>
        <dbReference type="ARBA" id="ARBA00022614"/>
    </source>
</evidence>
<evidence type="ECO:0000256" key="4">
    <source>
        <dbReference type="ARBA" id="ARBA00022821"/>
    </source>
</evidence>
<feature type="coiled-coil region" evidence="6">
    <location>
        <begin position="78"/>
        <end position="105"/>
    </location>
</feature>
<evidence type="ECO:0000313" key="10">
    <source>
        <dbReference type="EMBL" id="KAK2999545.1"/>
    </source>
</evidence>
<dbReference type="Pfam" id="PF23247">
    <property type="entry name" value="LRR_RPS2"/>
    <property type="match status" value="1"/>
</dbReference>
<dbReference type="Pfam" id="PF23598">
    <property type="entry name" value="LRR_14"/>
    <property type="match status" value="2"/>
</dbReference>
<feature type="domain" description="Disease resistance R13L4/SHOC-2-like LRR" evidence="9">
    <location>
        <begin position="1082"/>
        <end position="1267"/>
    </location>
</feature>
<dbReference type="InterPro" id="IPR042197">
    <property type="entry name" value="Apaf_helical"/>
</dbReference>
<dbReference type="Proteomes" id="UP001188597">
    <property type="component" value="Unassembled WGS sequence"/>
</dbReference>
<dbReference type="PRINTS" id="PR00364">
    <property type="entry name" value="DISEASERSIST"/>
</dbReference>
<dbReference type="GO" id="GO:0006952">
    <property type="term" value="P:defense response"/>
    <property type="evidence" value="ECO:0007669"/>
    <property type="project" value="UniProtKB-KW"/>
</dbReference>
<keyword evidence="6" id="KW-0175">Coiled coil</keyword>
<comment type="similarity">
    <text evidence="1">Belongs to the disease resistance NB-LRR family.</text>
</comment>
<dbReference type="InterPro" id="IPR055414">
    <property type="entry name" value="LRR_R13L4/SHOC2-like"/>
</dbReference>
<evidence type="ECO:0000256" key="6">
    <source>
        <dbReference type="SAM" id="Coils"/>
    </source>
</evidence>
<accession>A0AA88V0S2</accession>
<keyword evidence="3" id="KW-0677">Repeat</keyword>
<dbReference type="InterPro" id="IPR032675">
    <property type="entry name" value="LRR_dom_sf"/>
</dbReference>
<dbReference type="PANTHER" id="PTHR33463:SF209">
    <property type="entry name" value="DISEASE RESISTANCE PROTEIN RPS2-LIKE"/>
    <property type="match status" value="1"/>
</dbReference>